<evidence type="ECO:0000313" key="4">
    <source>
        <dbReference type="Proteomes" id="UP000076842"/>
    </source>
</evidence>
<dbReference type="OrthoDB" id="10255576at2759"/>
<feature type="compositionally biased region" description="Basic and acidic residues" evidence="2">
    <location>
        <begin position="144"/>
        <end position="162"/>
    </location>
</feature>
<evidence type="ECO:0000256" key="2">
    <source>
        <dbReference type="SAM" id="MobiDB-lite"/>
    </source>
</evidence>
<dbReference type="Pfam" id="PF05071">
    <property type="entry name" value="NDUFA12"/>
    <property type="match status" value="1"/>
</dbReference>
<evidence type="ECO:0000313" key="3">
    <source>
        <dbReference type="EMBL" id="KZT60919.1"/>
    </source>
</evidence>
<protein>
    <recommendedName>
        <fullName evidence="5">NADH dehydrogenase [ubiquinone] 1 alpha subcomplex subunit</fullName>
    </recommendedName>
</protein>
<evidence type="ECO:0000256" key="1">
    <source>
        <dbReference type="ARBA" id="ARBA00007355"/>
    </source>
</evidence>
<dbReference type="AlphaFoldDB" id="A0A165ISF9"/>
<dbReference type="InParanoid" id="A0A165ISF9"/>
<dbReference type="EMBL" id="KV423927">
    <property type="protein sequence ID" value="KZT60919.1"/>
    <property type="molecule type" value="Genomic_DNA"/>
</dbReference>
<reference evidence="3 4" key="1">
    <citation type="journal article" date="2016" name="Mol. Biol. Evol.">
        <title>Comparative Genomics of Early-Diverging Mushroom-Forming Fungi Provides Insights into the Origins of Lignocellulose Decay Capabilities.</title>
        <authorList>
            <person name="Nagy L.G."/>
            <person name="Riley R."/>
            <person name="Tritt A."/>
            <person name="Adam C."/>
            <person name="Daum C."/>
            <person name="Floudas D."/>
            <person name="Sun H."/>
            <person name="Yadav J.S."/>
            <person name="Pangilinan J."/>
            <person name="Larsson K.H."/>
            <person name="Matsuura K."/>
            <person name="Barry K."/>
            <person name="Labutti K."/>
            <person name="Kuo R."/>
            <person name="Ohm R.A."/>
            <person name="Bhattacharya S.S."/>
            <person name="Shirouzu T."/>
            <person name="Yoshinaga Y."/>
            <person name="Martin F.M."/>
            <person name="Grigoriev I.V."/>
            <person name="Hibbett D.S."/>
        </authorList>
    </citation>
    <scope>NUCLEOTIDE SEQUENCE [LARGE SCALE GENOMIC DNA]</scope>
    <source>
        <strain evidence="3 4">HHB12733</strain>
    </source>
</reference>
<gene>
    <name evidence="3" type="ORF">CALCODRAFT_71740</name>
</gene>
<evidence type="ECO:0008006" key="5">
    <source>
        <dbReference type="Google" id="ProtNLM"/>
    </source>
</evidence>
<accession>A0A165ISF9</accession>
<dbReference type="Proteomes" id="UP000076842">
    <property type="component" value="Unassembled WGS sequence"/>
</dbReference>
<name>A0A165ISF9_9BASI</name>
<proteinExistence type="inferred from homology"/>
<organism evidence="3 4">
    <name type="scientific">Calocera cornea HHB12733</name>
    <dbReference type="NCBI Taxonomy" id="1353952"/>
    <lineage>
        <taxon>Eukaryota</taxon>
        <taxon>Fungi</taxon>
        <taxon>Dikarya</taxon>
        <taxon>Basidiomycota</taxon>
        <taxon>Agaricomycotina</taxon>
        <taxon>Dacrymycetes</taxon>
        <taxon>Dacrymycetales</taxon>
        <taxon>Dacrymycetaceae</taxon>
        <taxon>Calocera</taxon>
    </lineage>
</organism>
<dbReference type="PANTHER" id="PTHR32470">
    <property type="entry name" value="ADH DEHYDROGENASE [UBIQUINONE] 1 ALPHA SUBCOMPLEX ASSEMBLY FACTOR 2"/>
    <property type="match status" value="1"/>
</dbReference>
<dbReference type="InterPro" id="IPR052618">
    <property type="entry name" value="ComplexI_NDUFA12"/>
</dbReference>
<dbReference type="GO" id="GO:0005739">
    <property type="term" value="C:mitochondrion"/>
    <property type="evidence" value="ECO:0007669"/>
    <property type="project" value="TreeGrafter"/>
</dbReference>
<keyword evidence="4" id="KW-1185">Reference proteome</keyword>
<dbReference type="InterPro" id="IPR007763">
    <property type="entry name" value="NDUFA12"/>
</dbReference>
<comment type="similarity">
    <text evidence="1">Belongs to the complex I NDUFA12 subunit family.</text>
</comment>
<dbReference type="STRING" id="1353952.A0A165ISF9"/>
<feature type="region of interest" description="Disordered" evidence="2">
    <location>
        <begin position="110"/>
        <end position="196"/>
    </location>
</feature>
<dbReference type="GO" id="GO:0032981">
    <property type="term" value="P:mitochondrial respiratory chain complex I assembly"/>
    <property type="evidence" value="ECO:0007669"/>
    <property type="project" value="TreeGrafter"/>
</dbReference>
<dbReference type="GO" id="GO:0045271">
    <property type="term" value="C:respiratory chain complex I"/>
    <property type="evidence" value="ECO:0007669"/>
    <property type="project" value="InterPro"/>
</dbReference>
<sequence length="196" mass="22542">MLGFLRHVWPWGKGRYLAGYDLQGNRFYEYPGKAAVSGRTRRVVEYRRRLAHAEYVDEQRNLPVQWQAWLSRLRETAPSLAELQNERLRFQQLRENVAVIQERERAERAAATLAAPAEPPKETSVVQSAPPKSEAQAPIPPAAKQDDPIAQEAERRWKREQMNKSPLTGFRPVDPSLDEPVSWQPRAARRRGARSP</sequence>
<feature type="compositionally biased region" description="Basic residues" evidence="2">
    <location>
        <begin position="187"/>
        <end position="196"/>
    </location>
</feature>
<dbReference type="PANTHER" id="PTHR32470:SF2">
    <property type="entry name" value="NADH DEHYDROGENASE [UBIQUINONE] 1 ALPHA SUBCOMPLEX ASSEMBLY FACTOR 2"/>
    <property type="match status" value="1"/>
</dbReference>